<gene>
    <name evidence="3" type="ORF">COW98_04800</name>
</gene>
<comment type="caution">
    <text evidence="3">The sequence shown here is derived from an EMBL/GenBank/DDBJ whole genome shotgun (WGS) entry which is preliminary data.</text>
</comment>
<proteinExistence type="inferred from homology"/>
<evidence type="ECO:0000256" key="1">
    <source>
        <dbReference type="ARBA" id="ARBA00008007"/>
    </source>
</evidence>
<evidence type="ECO:0000313" key="4">
    <source>
        <dbReference type="Proteomes" id="UP000231021"/>
    </source>
</evidence>
<accession>A0A2H0BX59</accession>
<protein>
    <recommendedName>
        <fullName evidence="2">Phosphoribosyltransferase domain-containing protein</fullName>
    </recommendedName>
</protein>
<dbReference type="PANTHER" id="PTHR47505:SF1">
    <property type="entry name" value="DNA UTILIZATION PROTEIN YHGH"/>
    <property type="match status" value="1"/>
</dbReference>
<dbReference type="Proteomes" id="UP000231021">
    <property type="component" value="Unassembled WGS sequence"/>
</dbReference>
<dbReference type="InterPro" id="IPR029057">
    <property type="entry name" value="PRTase-like"/>
</dbReference>
<name>A0A2H0BX59_9BACT</name>
<feature type="domain" description="Phosphoribosyltransferase" evidence="2">
    <location>
        <begin position="129"/>
        <end position="227"/>
    </location>
</feature>
<dbReference type="EMBL" id="PCTB01000098">
    <property type="protein sequence ID" value="PIP62285.1"/>
    <property type="molecule type" value="Genomic_DNA"/>
</dbReference>
<dbReference type="PANTHER" id="PTHR47505">
    <property type="entry name" value="DNA UTILIZATION PROTEIN YHGH"/>
    <property type="match status" value="1"/>
</dbReference>
<reference evidence="3 4" key="1">
    <citation type="submission" date="2017-09" db="EMBL/GenBank/DDBJ databases">
        <title>Depth-based differentiation of microbial function through sediment-hosted aquifers and enrichment of novel symbionts in the deep terrestrial subsurface.</title>
        <authorList>
            <person name="Probst A.J."/>
            <person name="Ladd B."/>
            <person name="Jarett J.K."/>
            <person name="Geller-Mcgrath D.E."/>
            <person name="Sieber C.M."/>
            <person name="Emerson J.B."/>
            <person name="Anantharaman K."/>
            <person name="Thomas B.C."/>
            <person name="Malmstrom R."/>
            <person name="Stieglmeier M."/>
            <person name="Klingl A."/>
            <person name="Woyke T."/>
            <person name="Ryan C.M."/>
            <person name="Banfield J.F."/>
        </authorList>
    </citation>
    <scope>NUCLEOTIDE SEQUENCE [LARGE SCALE GENOMIC DNA]</scope>
    <source>
        <strain evidence="3">CG22_combo_CG10-13_8_21_14_all_35_9</strain>
    </source>
</reference>
<dbReference type="Pfam" id="PF00156">
    <property type="entry name" value="Pribosyltran"/>
    <property type="match status" value="1"/>
</dbReference>
<sequence length="229" mass="26352">MSILDFVFPKFCLGCGFLGSYLCPSCQKQIYRLKRQRCLYCQKASYLGLTHPGCLKKLDIDGVVSLFYYNNLLKKIIKNLKYRLATEVWKEFWQALNPEALKPIVLFKEIVREGVIQPIPLTKTKLRERGFNQAELIARYFQKFFNLPIADFLIRKKETLSQAQLKSKKERYHNLRGAFSLKEKNIDLSGQKIVLVDDVITTGSTVKEAAKVLKRAGAFKVYTLTLAKG</sequence>
<dbReference type="CDD" id="cd06223">
    <property type="entry name" value="PRTases_typeI"/>
    <property type="match status" value="1"/>
</dbReference>
<dbReference type="Gene3D" id="3.40.50.2020">
    <property type="match status" value="1"/>
</dbReference>
<evidence type="ECO:0000259" key="2">
    <source>
        <dbReference type="Pfam" id="PF00156"/>
    </source>
</evidence>
<dbReference type="AlphaFoldDB" id="A0A2H0BX59"/>
<dbReference type="InterPro" id="IPR000836">
    <property type="entry name" value="PRTase_dom"/>
</dbReference>
<comment type="similarity">
    <text evidence="1">Belongs to the ComF/GntX family.</text>
</comment>
<dbReference type="InterPro" id="IPR051910">
    <property type="entry name" value="ComF/GntX_DNA_util-trans"/>
</dbReference>
<dbReference type="SUPFAM" id="SSF53271">
    <property type="entry name" value="PRTase-like"/>
    <property type="match status" value="1"/>
</dbReference>
<organism evidence="3 4">
    <name type="scientific">Candidatus Roizmanbacteria bacterium CG22_combo_CG10-13_8_21_14_all_35_9</name>
    <dbReference type="NCBI Taxonomy" id="1974861"/>
    <lineage>
        <taxon>Bacteria</taxon>
        <taxon>Candidatus Roizmaniibacteriota</taxon>
    </lineage>
</organism>
<evidence type="ECO:0000313" key="3">
    <source>
        <dbReference type="EMBL" id="PIP62285.1"/>
    </source>
</evidence>